<feature type="domain" description="Putative zinc-ribbon" evidence="2">
    <location>
        <begin position="2"/>
        <end position="25"/>
    </location>
</feature>
<keyword evidence="4" id="KW-1185">Reference proteome</keyword>
<feature type="region of interest" description="Disordered" evidence="1">
    <location>
        <begin position="32"/>
        <end position="126"/>
    </location>
</feature>
<dbReference type="Pfam" id="PF13248">
    <property type="entry name" value="Zn_ribbon_3"/>
    <property type="match status" value="1"/>
</dbReference>
<protein>
    <recommendedName>
        <fullName evidence="2">Putative zinc-ribbon domain-containing protein</fullName>
    </recommendedName>
</protein>
<comment type="caution">
    <text evidence="3">The sequence shown here is derived from an EMBL/GenBank/DDBJ whole genome shotgun (WGS) entry which is preliminary data.</text>
</comment>
<evidence type="ECO:0000313" key="3">
    <source>
        <dbReference type="EMBL" id="KAK2833427.1"/>
    </source>
</evidence>
<gene>
    <name evidence="3" type="ORF">Q5P01_017316</name>
</gene>
<accession>A0AA88MCV9</accession>
<evidence type="ECO:0000256" key="1">
    <source>
        <dbReference type="SAM" id="MobiDB-lite"/>
    </source>
</evidence>
<dbReference type="Proteomes" id="UP001187415">
    <property type="component" value="Unassembled WGS sequence"/>
</dbReference>
<dbReference type="EMBL" id="JAUPFM010000013">
    <property type="protein sequence ID" value="KAK2833427.1"/>
    <property type="molecule type" value="Genomic_DNA"/>
</dbReference>
<sequence>MQCSKCGHKILEKTAKFCSECGQKLNVQSSNIQDVESQPKPLVADAGDTAEKTVSEKNGPPVDSKDNKSPKRPNDETVLNPKKKKKKKRKNKKKKDGSMSVDQHLSTSELSHVAAGDNQEKGHMIK</sequence>
<organism evidence="3 4">
    <name type="scientific">Channa striata</name>
    <name type="common">Snakehead murrel</name>
    <name type="synonym">Ophicephalus striatus</name>
    <dbReference type="NCBI Taxonomy" id="64152"/>
    <lineage>
        <taxon>Eukaryota</taxon>
        <taxon>Metazoa</taxon>
        <taxon>Chordata</taxon>
        <taxon>Craniata</taxon>
        <taxon>Vertebrata</taxon>
        <taxon>Euteleostomi</taxon>
        <taxon>Actinopterygii</taxon>
        <taxon>Neopterygii</taxon>
        <taxon>Teleostei</taxon>
        <taxon>Neoteleostei</taxon>
        <taxon>Acanthomorphata</taxon>
        <taxon>Anabantaria</taxon>
        <taxon>Anabantiformes</taxon>
        <taxon>Channoidei</taxon>
        <taxon>Channidae</taxon>
        <taxon>Channa</taxon>
    </lineage>
</organism>
<dbReference type="InterPro" id="IPR059113">
    <property type="entry name" value="Znf_ribbon"/>
</dbReference>
<evidence type="ECO:0000259" key="2">
    <source>
        <dbReference type="Pfam" id="PF13248"/>
    </source>
</evidence>
<feature type="compositionally biased region" description="Basic and acidic residues" evidence="1">
    <location>
        <begin position="63"/>
        <end position="75"/>
    </location>
</feature>
<evidence type="ECO:0000313" key="4">
    <source>
        <dbReference type="Proteomes" id="UP001187415"/>
    </source>
</evidence>
<proteinExistence type="predicted"/>
<name>A0AA88MCV9_CHASR</name>
<feature type="compositionally biased region" description="Polar residues" evidence="1">
    <location>
        <begin position="100"/>
        <end position="110"/>
    </location>
</feature>
<feature type="compositionally biased region" description="Basic residues" evidence="1">
    <location>
        <begin position="81"/>
        <end position="95"/>
    </location>
</feature>
<reference evidence="3" key="1">
    <citation type="submission" date="2023-07" db="EMBL/GenBank/DDBJ databases">
        <title>Chromosome-level Genome Assembly of Striped Snakehead (Channa striata).</title>
        <authorList>
            <person name="Liu H."/>
        </authorList>
    </citation>
    <scope>NUCLEOTIDE SEQUENCE</scope>
    <source>
        <strain evidence="3">Gz</strain>
        <tissue evidence="3">Muscle</tissue>
    </source>
</reference>
<dbReference type="AlphaFoldDB" id="A0AA88MCV9"/>